<name>A0A212KK64_9BACT</name>
<gene>
    <name evidence="1" type="ORF">KM92DES2_20297</name>
</gene>
<sequence length="57" mass="6055">MMQSKNHLLAVTALNGSHAVIQAGTMPFFGLKKKPASGADFQTNDKACYCGFYTGDA</sequence>
<dbReference type="AlphaFoldDB" id="A0A212KK64"/>
<evidence type="ECO:0000313" key="1">
    <source>
        <dbReference type="EMBL" id="SBW12041.1"/>
    </source>
</evidence>
<proteinExistence type="predicted"/>
<reference evidence="1" key="1">
    <citation type="submission" date="2016-04" db="EMBL/GenBank/DDBJ databases">
        <authorList>
            <person name="Evans L.H."/>
            <person name="Alamgir A."/>
            <person name="Owens N."/>
            <person name="Weber N.D."/>
            <person name="Virtaneva K."/>
            <person name="Barbian K."/>
            <person name="Babar A."/>
            <person name="Rosenke K."/>
        </authorList>
    </citation>
    <scope>NUCLEOTIDE SEQUENCE</scope>
    <source>
        <strain evidence="1">92-2</strain>
    </source>
</reference>
<accession>A0A212KK64</accession>
<organism evidence="1">
    <name type="scientific">uncultured Desulfovibrio sp</name>
    <dbReference type="NCBI Taxonomy" id="167968"/>
    <lineage>
        <taxon>Bacteria</taxon>
        <taxon>Pseudomonadati</taxon>
        <taxon>Thermodesulfobacteriota</taxon>
        <taxon>Desulfovibrionia</taxon>
        <taxon>Desulfovibrionales</taxon>
        <taxon>Desulfovibrionaceae</taxon>
        <taxon>Desulfovibrio</taxon>
        <taxon>environmental samples</taxon>
    </lineage>
</organism>
<dbReference type="EMBL" id="FLUP01000002">
    <property type="protein sequence ID" value="SBW12041.1"/>
    <property type="molecule type" value="Genomic_DNA"/>
</dbReference>
<protein>
    <submittedName>
        <fullName evidence="1">Uncharacterized protein</fullName>
    </submittedName>
</protein>